<evidence type="ECO:0000256" key="4">
    <source>
        <dbReference type="ARBA" id="ARBA00022692"/>
    </source>
</evidence>
<dbReference type="Pfam" id="PF07715">
    <property type="entry name" value="Plug"/>
    <property type="match status" value="1"/>
</dbReference>
<proteinExistence type="inferred from homology"/>
<protein>
    <submittedName>
        <fullName evidence="10">TonB-dependent receptor</fullName>
    </submittedName>
</protein>
<keyword evidence="11" id="KW-1185">Reference proteome</keyword>
<dbReference type="Gene3D" id="2.170.130.10">
    <property type="entry name" value="TonB-dependent receptor, plug domain"/>
    <property type="match status" value="1"/>
</dbReference>
<dbReference type="EMBL" id="BAABHA010000002">
    <property type="protein sequence ID" value="GAA4378532.1"/>
    <property type="molecule type" value="Genomic_DNA"/>
</dbReference>
<keyword evidence="7 8" id="KW-0998">Cell outer membrane</keyword>
<feature type="domain" description="TonB-dependent receptor plug" evidence="9">
    <location>
        <begin position="139"/>
        <end position="240"/>
    </location>
</feature>
<keyword evidence="5" id="KW-0732">Signal</keyword>
<evidence type="ECO:0000259" key="9">
    <source>
        <dbReference type="Pfam" id="PF07715"/>
    </source>
</evidence>
<gene>
    <name evidence="10" type="ORF">GCM10023186_15160</name>
</gene>
<evidence type="ECO:0000256" key="6">
    <source>
        <dbReference type="ARBA" id="ARBA00023136"/>
    </source>
</evidence>
<evidence type="ECO:0000256" key="8">
    <source>
        <dbReference type="PROSITE-ProRule" id="PRU01360"/>
    </source>
</evidence>
<dbReference type="PROSITE" id="PS52016">
    <property type="entry name" value="TONB_DEPENDENT_REC_3"/>
    <property type="match status" value="1"/>
</dbReference>
<evidence type="ECO:0000256" key="1">
    <source>
        <dbReference type="ARBA" id="ARBA00004571"/>
    </source>
</evidence>
<evidence type="ECO:0000313" key="11">
    <source>
        <dbReference type="Proteomes" id="UP001500454"/>
    </source>
</evidence>
<dbReference type="InterPro" id="IPR012910">
    <property type="entry name" value="Plug_dom"/>
</dbReference>
<comment type="caution">
    <text evidence="10">The sequence shown here is derived from an EMBL/GenBank/DDBJ whole genome shotgun (WGS) entry which is preliminary data.</text>
</comment>
<dbReference type="SUPFAM" id="SSF56935">
    <property type="entry name" value="Porins"/>
    <property type="match status" value="1"/>
</dbReference>
<evidence type="ECO:0000256" key="5">
    <source>
        <dbReference type="ARBA" id="ARBA00022729"/>
    </source>
</evidence>
<dbReference type="InterPro" id="IPR008969">
    <property type="entry name" value="CarboxyPept-like_regulatory"/>
</dbReference>
<keyword evidence="10" id="KW-0675">Receptor</keyword>
<dbReference type="InterPro" id="IPR037066">
    <property type="entry name" value="Plug_dom_sf"/>
</dbReference>
<dbReference type="SUPFAM" id="SSF49464">
    <property type="entry name" value="Carboxypeptidase regulatory domain-like"/>
    <property type="match status" value="1"/>
</dbReference>
<evidence type="ECO:0000256" key="7">
    <source>
        <dbReference type="ARBA" id="ARBA00023237"/>
    </source>
</evidence>
<evidence type="ECO:0000256" key="2">
    <source>
        <dbReference type="ARBA" id="ARBA00022448"/>
    </source>
</evidence>
<dbReference type="Gene3D" id="2.60.40.1120">
    <property type="entry name" value="Carboxypeptidase-like, regulatory domain"/>
    <property type="match status" value="1"/>
</dbReference>
<sequence>MATAGPFFGLFPLSMIFRLVAVLLLAGLWLGAVPFSAAQAPCTLPLAGRITDHESREGLAGATVVLLPSQEATQTDADGHFHFHVCSGTYRVQVSFIGYRPEEAELRVTGAAVRNFQLHPNAVTLRGAVVHGERVATPTPHAQTSLSGRELEQTRGQALGEALRRIVGVSALQTGPGIFKPVIHGLHSNRVAIINNGVRQEGQQWGQEHGPEIDPFVASQLTVVKGADGVRYGSDAMGGVVLVQPRPLPDTAGVNGEVHAVAASNNGLGALHATLEGNVRQLPALSWRVQGTVRQAGNARTPDYWLDNTGLREQNAAAAAGWRREQYGVEAFFSRFNARTGLLSTAIVGNPTDLRAAITRGRPLTDGRFSYQIDRPYQHVRHDLFKLTGFVKPGFGGRLTSTLAHQNDQRDEFDVVRATSDAARANRPQLSYQNGTTTAEVAWEHPHWGDFGGTFGVSGTYQRNRYAPRSRQFIPFYTNRVGGAFAVEHWQRGRVLLEAGLRVDIRDLRTERLTRAVVNDSLLRAVERRRFRLWTPAASVGMVYDVQPHFALRADAALVRRAPAANERYAQGLHSGIYEEGYDVDRSDGAPELRPETARNLSLTATLHDNARFNGELTLYQNTIDGYLYQVVSDTVQTIQGAFPRWRTQQSDAVLRGLDVSFSYQPTSRWLFTGKAALLRARNRQLNEYLVFMPADRFEAGMQHSWPDRANARLRQRFIGLSFAATRRQTRVPSATYDLQAAPDGYGLLGAELGGTLQLGRTPLTISITGTNLLNERYRDYLNRYRYFAEDLGRNVTLRLRAPLVFGRPVH</sequence>
<dbReference type="InterPro" id="IPR036942">
    <property type="entry name" value="Beta-barrel_TonB_sf"/>
</dbReference>
<accession>A0ABP8IXQ8</accession>
<organism evidence="10 11">
    <name type="scientific">Hymenobacter koreensis</name>
    <dbReference type="NCBI Taxonomy" id="1084523"/>
    <lineage>
        <taxon>Bacteria</taxon>
        <taxon>Pseudomonadati</taxon>
        <taxon>Bacteroidota</taxon>
        <taxon>Cytophagia</taxon>
        <taxon>Cytophagales</taxon>
        <taxon>Hymenobacteraceae</taxon>
        <taxon>Hymenobacter</taxon>
    </lineage>
</organism>
<dbReference type="Gene3D" id="2.40.170.20">
    <property type="entry name" value="TonB-dependent receptor, beta-barrel domain"/>
    <property type="match status" value="1"/>
</dbReference>
<keyword evidence="6 8" id="KW-0472">Membrane</keyword>
<evidence type="ECO:0000256" key="3">
    <source>
        <dbReference type="ARBA" id="ARBA00022452"/>
    </source>
</evidence>
<comment type="similarity">
    <text evidence="8">Belongs to the TonB-dependent receptor family.</text>
</comment>
<dbReference type="PANTHER" id="PTHR30069">
    <property type="entry name" value="TONB-DEPENDENT OUTER MEMBRANE RECEPTOR"/>
    <property type="match status" value="1"/>
</dbReference>
<keyword evidence="4 8" id="KW-0812">Transmembrane</keyword>
<keyword evidence="3 8" id="KW-1134">Transmembrane beta strand</keyword>
<name>A0ABP8IXQ8_9BACT</name>
<keyword evidence="2 8" id="KW-0813">Transport</keyword>
<dbReference type="Proteomes" id="UP001500454">
    <property type="component" value="Unassembled WGS sequence"/>
</dbReference>
<comment type="subcellular location">
    <subcellularLocation>
        <location evidence="1 8">Cell outer membrane</location>
        <topology evidence="1 8">Multi-pass membrane protein</topology>
    </subcellularLocation>
</comment>
<dbReference type="Pfam" id="PF13715">
    <property type="entry name" value="CarbopepD_reg_2"/>
    <property type="match status" value="1"/>
</dbReference>
<dbReference type="PANTHER" id="PTHR30069:SF29">
    <property type="entry name" value="HEMOGLOBIN AND HEMOGLOBIN-HAPTOGLOBIN-BINDING PROTEIN 1-RELATED"/>
    <property type="match status" value="1"/>
</dbReference>
<evidence type="ECO:0000313" key="10">
    <source>
        <dbReference type="EMBL" id="GAA4378532.1"/>
    </source>
</evidence>
<reference evidence="11" key="1">
    <citation type="journal article" date="2019" name="Int. J. Syst. Evol. Microbiol.">
        <title>The Global Catalogue of Microorganisms (GCM) 10K type strain sequencing project: providing services to taxonomists for standard genome sequencing and annotation.</title>
        <authorList>
            <consortium name="The Broad Institute Genomics Platform"/>
            <consortium name="The Broad Institute Genome Sequencing Center for Infectious Disease"/>
            <person name="Wu L."/>
            <person name="Ma J."/>
        </authorList>
    </citation>
    <scope>NUCLEOTIDE SEQUENCE [LARGE SCALE GENOMIC DNA]</scope>
    <source>
        <strain evidence="11">JCM 17924</strain>
    </source>
</reference>
<dbReference type="InterPro" id="IPR039426">
    <property type="entry name" value="TonB-dep_rcpt-like"/>
</dbReference>